<evidence type="ECO:0000313" key="2">
    <source>
        <dbReference type="EMBL" id="RHN56781.1"/>
    </source>
</evidence>
<dbReference type="ExpressionAtlas" id="I3S0P4">
    <property type="expression patterns" value="differential"/>
</dbReference>
<reference evidence="3" key="2">
    <citation type="journal article" date="2018" name="Nat. Plants">
        <title>Whole-genome landscape of Medicago truncatula symbiotic genes.</title>
        <authorList>
            <person name="Pecrix Y."/>
            <person name="Staton S.E."/>
            <person name="Sallet E."/>
            <person name="Lelandais-Briere C."/>
            <person name="Moreau S."/>
            <person name="Carrere S."/>
            <person name="Blein T."/>
            <person name="Jardinaud M.F."/>
            <person name="Latrasse D."/>
            <person name="Zouine M."/>
            <person name="Zahm M."/>
            <person name="Kreplak J."/>
            <person name="Mayjonade B."/>
            <person name="Satge C."/>
            <person name="Perez M."/>
            <person name="Cauet S."/>
            <person name="Marande W."/>
            <person name="Chantry-Darmon C."/>
            <person name="Lopez-Roques C."/>
            <person name="Bouchez O."/>
            <person name="Berard A."/>
            <person name="Debelle F."/>
            <person name="Munos S."/>
            <person name="Bendahmane A."/>
            <person name="Berges H."/>
            <person name="Niebel A."/>
            <person name="Buitink J."/>
            <person name="Frugier F."/>
            <person name="Benhamed M."/>
            <person name="Crespi M."/>
            <person name="Gouzy J."/>
            <person name="Gamas P."/>
        </authorList>
    </citation>
    <scope>NUCLEOTIDE SEQUENCE [LARGE SCALE GENOMIC DNA]</scope>
    <source>
        <strain evidence="3">cv. Jemalong A17</strain>
    </source>
</reference>
<reference evidence="1" key="1">
    <citation type="submission" date="2012-05" db="EMBL/GenBank/DDBJ databases">
        <authorList>
            <person name="Krishnakumar V."/>
            <person name="Cheung F."/>
            <person name="Xiao Y."/>
            <person name="Chan A."/>
            <person name="Moskal W.A."/>
            <person name="Town C.D."/>
        </authorList>
    </citation>
    <scope>NUCLEOTIDE SEQUENCE</scope>
</reference>
<evidence type="ECO:0000313" key="1">
    <source>
        <dbReference type="EMBL" id="AFK33836.1"/>
    </source>
</evidence>
<gene>
    <name evidence="2" type="ORF">MtrunA17_Chr5g0433171</name>
</gene>
<organism evidence="1">
    <name type="scientific">Medicago truncatula</name>
    <name type="common">Barrel medic</name>
    <name type="synonym">Medicago tribuloides</name>
    <dbReference type="NCBI Taxonomy" id="3880"/>
    <lineage>
        <taxon>Eukaryota</taxon>
        <taxon>Viridiplantae</taxon>
        <taxon>Streptophyta</taxon>
        <taxon>Embryophyta</taxon>
        <taxon>Tracheophyta</taxon>
        <taxon>Spermatophyta</taxon>
        <taxon>Magnoliopsida</taxon>
        <taxon>eudicotyledons</taxon>
        <taxon>Gunneridae</taxon>
        <taxon>Pentapetalae</taxon>
        <taxon>rosids</taxon>
        <taxon>fabids</taxon>
        <taxon>Fabales</taxon>
        <taxon>Fabaceae</taxon>
        <taxon>Papilionoideae</taxon>
        <taxon>50 kb inversion clade</taxon>
        <taxon>NPAAA clade</taxon>
        <taxon>Hologalegina</taxon>
        <taxon>IRL clade</taxon>
        <taxon>Trifolieae</taxon>
        <taxon>Medicago</taxon>
    </lineage>
</organism>
<dbReference type="Proteomes" id="UP000265566">
    <property type="component" value="Chromosome 5"/>
</dbReference>
<dbReference type="AlphaFoldDB" id="I3S0P4"/>
<name>I3S0P4_MEDTR</name>
<dbReference type="EMBL" id="PSQE01000005">
    <property type="protein sequence ID" value="RHN56781.1"/>
    <property type="molecule type" value="Genomic_DNA"/>
</dbReference>
<dbReference type="EMBL" id="BT134041">
    <property type="protein sequence ID" value="AFK33836.1"/>
    <property type="molecule type" value="mRNA"/>
</dbReference>
<protein>
    <submittedName>
        <fullName evidence="1">Uncharacterized protein</fullName>
    </submittedName>
</protein>
<reference evidence="2" key="3">
    <citation type="journal article" date="2018" name="Nat. Plants">
        <title>Whole-genome landscape of Medicago truncatula symbiotic genes.</title>
        <authorList>
            <person name="Pecrix Y."/>
            <person name="Gamas P."/>
            <person name="Carrere S."/>
        </authorList>
    </citation>
    <scope>NUCLEOTIDE SEQUENCE</scope>
    <source>
        <tissue evidence="2">Leaves</tissue>
    </source>
</reference>
<sequence>MNGNGGGKCYGVMVKAFSTVARNPYNGTKGACRHVNTLTLKSLMEQRKSV</sequence>
<proteinExistence type="evidence at transcript level"/>
<accession>I3S0P4</accession>
<dbReference type="Gramene" id="rna32232">
    <property type="protein sequence ID" value="RHN56781.1"/>
    <property type="gene ID" value="gene32232"/>
</dbReference>
<evidence type="ECO:0000313" key="3">
    <source>
        <dbReference type="Proteomes" id="UP000265566"/>
    </source>
</evidence>